<dbReference type="SUPFAM" id="SSF51735">
    <property type="entry name" value="NAD(P)-binding Rossmann-fold domains"/>
    <property type="match status" value="1"/>
</dbReference>
<sequence>MPTSKLKSKLKSKPKSKYGLLGYGTVGQGVVRLLCRKEFGVWHDVKRDVKRDVKHDVDNVHDEMGSSIEPIKVYQLVEDVEFVFEATCGPHGLPWDACRLALALGKTYITANKAMVSEHYMDILSCIEDGSKGRVYIEACVCGGMPLVKVLQNHILRPQDDLLSFCGIVNGSTNWLLCEAQTRHTNSDQTNCDQTNSDQDLVTPIIQDMQDLGYLEADPSFDLEGVDAAYKLCIIKNLSQNLSPNVVCRAPCEASWGKCGLSSSLVDYTQRTVPLVRGVSEVCRTDFDYAKAQGYVTIKLLAICTTQVTCVLPAFVSNAAVSNALATTSGSENTVVLTTALLGTLTITAPGAGMYPTASAMMSDLAVADTNPQDRGSVQSRHSEFAHDRTSTTDATEWEPRFIIRYPDSMASDALKREGVWLQPWVYYLCSLSTLQNDISARCSATKNRPTENGSTKPTSGQSIDELMIFAVV</sequence>
<dbReference type="PANTHER" id="PTHR43331:SF1">
    <property type="entry name" value="HOMOSERINE DEHYDROGENASE"/>
    <property type="match status" value="1"/>
</dbReference>
<dbReference type="OrthoDB" id="67851at2759"/>
<dbReference type="GO" id="GO:0004412">
    <property type="term" value="F:homoserine dehydrogenase activity"/>
    <property type="evidence" value="ECO:0007669"/>
    <property type="project" value="UniProtKB-EC"/>
</dbReference>
<evidence type="ECO:0000256" key="4">
    <source>
        <dbReference type="SAM" id="MobiDB-lite"/>
    </source>
</evidence>
<dbReference type="GeneID" id="22914412"/>
<evidence type="ECO:0000259" key="5">
    <source>
        <dbReference type="Pfam" id="PF00742"/>
    </source>
</evidence>
<dbReference type="Pfam" id="PF00742">
    <property type="entry name" value="Homoserine_dh"/>
    <property type="match status" value="1"/>
</dbReference>
<evidence type="ECO:0000256" key="1">
    <source>
        <dbReference type="ARBA" id="ARBA00006753"/>
    </source>
</evidence>
<dbReference type="AlphaFoldDB" id="A0A023B261"/>
<accession>A0A023B261</accession>
<dbReference type="SUPFAM" id="SSF55347">
    <property type="entry name" value="Glyceraldehyde-3-phosphate dehydrogenase-like, C-terminal domain"/>
    <property type="match status" value="1"/>
</dbReference>
<dbReference type="EC" id="1.1.1.3" evidence="2"/>
<evidence type="ECO:0000313" key="7">
    <source>
        <dbReference type="Proteomes" id="UP000019763"/>
    </source>
</evidence>
<dbReference type="RefSeq" id="XP_011131991.1">
    <property type="nucleotide sequence ID" value="XM_011133689.1"/>
</dbReference>
<name>A0A023B261_GRENI</name>
<dbReference type="UniPathway" id="UPA00050">
    <property type="reaction ID" value="UER00063"/>
</dbReference>
<dbReference type="Gene3D" id="3.30.360.10">
    <property type="entry name" value="Dihydrodipicolinate Reductase, domain 2"/>
    <property type="match status" value="1"/>
</dbReference>
<feature type="compositionally biased region" description="Polar residues" evidence="4">
    <location>
        <begin position="370"/>
        <end position="380"/>
    </location>
</feature>
<dbReference type="GO" id="GO:0009088">
    <property type="term" value="P:threonine biosynthetic process"/>
    <property type="evidence" value="ECO:0007669"/>
    <property type="project" value="UniProtKB-UniPathway"/>
</dbReference>
<protein>
    <recommendedName>
        <fullName evidence="2">homoserine dehydrogenase</fullName>
        <ecNumber evidence="2">1.1.1.3</ecNumber>
    </recommendedName>
</protein>
<dbReference type="Proteomes" id="UP000019763">
    <property type="component" value="Unassembled WGS sequence"/>
</dbReference>
<dbReference type="UniPathway" id="UPA00051">
    <property type="reaction ID" value="UER00465"/>
</dbReference>
<dbReference type="eggNOG" id="ENOG502QT5B">
    <property type="taxonomic scope" value="Eukaryota"/>
</dbReference>
<comment type="similarity">
    <text evidence="1">Belongs to the homoserine dehydrogenase family.</text>
</comment>
<feature type="domain" description="Homoserine dehydrogenase catalytic" evidence="5">
    <location>
        <begin position="146"/>
        <end position="365"/>
    </location>
</feature>
<proteinExistence type="inferred from homology"/>
<evidence type="ECO:0000313" key="6">
    <source>
        <dbReference type="EMBL" id="EZG50646.1"/>
    </source>
</evidence>
<keyword evidence="7" id="KW-1185">Reference proteome</keyword>
<comment type="caution">
    <text evidence="6">The sequence shown here is derived from an EMBL/GenBank/DDBJ whole genome shotgun (WGS) entry which is preliminary data.</text>
</comment>
<dbReference type="Gene3D" id="3.40.50.720">
    <property type="entry name" value="NAD(P)-binding Rossmann-like Domain"/>
    <property type="match status" value="1"/>
</dbReference>
<dbReference type="EMBL" id="AFNH02000934">
    <property type="protein sequence ID" value="EZG50646.1"/>
    <property type="molecule type" value="Genomic_DNA"/>
</dbReference>
<evidence type="ECO:0000256" key="3">
    <source>
        <dbReference type="ARBA" id="ARBA00023002"/>
    </source>
</evidence>
<dbReference type="VEuPathDB" id="CryptoDB:GNI_125350"/>
<dbReference type="InterPro" id="IPR036291">
    <property type="entry name" value="NAD(P)-bd_dom_sf"/>
</dbReference>
<keyword evidence="3" id="KW-0560">Oxidoreductase</keyword>
<evidence type="ECO:0000256" key="2">
    <source>
        <dbReference type="ARBA" id="ARBA00013213"/>
    </source>
</evidence>
<dbReference type="InterPro" id="IPR001342">
    <property type="entry name" value="HDH_cat"/>
</dbReference>
<feature type="region of interest" description="Disordered" evidence="4">
    <location>
        <begin position="370"/>
        <end position="391"/>
    </location>
</feature>
<gene>
    <name evidence="6" type="ORF">GNI_125350</name>
</gene>
<dbReference type="PANTHER" id="PTHR43331">
    <property type="entry name" value="HOMOSERINE DEHYDROGENASE"/>
    <property type="match status" value="1"/>
</dbReference>
<feature type="compositionally biased region" description="Basic and acidic residues" evidence="4">
    <location>
        <begin position="381"/>
        <end position="391"/>
    </location>
</feature>
<organism evidence="6 7">
    <name type="scientific">Gregarina niphandrodes</name>
    <name type="common">Septate eugregarine</name>
    <dbReference type="NCBI Taxonomy" id="110365"/>
    <lineage>
        <taxon>Eukaryota</taxon>
        <taxon>Sar</taxon>
        <taxon>Alveolata</taxon>
        <taxon>Apicomplexa</taxon>
        <taxon>Conoidasida</taxon>
        <taxon>Gregarinasina</taxon>
        <taxon>Eugregarinorida</taxon>
        <taxon>Gregarinidae</taxon>
        <taxon>Gregarina</taxon>
    </lineage>
</organism>
<reference evidence="6" key="1">
    <citation type="submission" date="2013-12" db="EMBL/GenBank/DDBJ databases">
        <authorList>
            <person name="Omoto C.K."/>
            <person name="Sibley D."/>
            <person name="Venepally P."/>
            <person name="Hadjithomas M."/>
            <person name="Karamycheva S."/>
            <person name="Brunk B."/>
            <person name="Roos D."/>
            <person name="Caler E."/>
            <person name="Lorenzi H."/>
        </authorList>
    </citation>
    <scope>NUCLEOTIDE SEQUENCE</scope>
</reference>